<name>A0AAN7C210_9PEZI</name>
<dbReference type="EMBL" id="MU860521">
    <property type="protein sequence ID" value="KAK4233577.1"/>
    <property type="molecule type" value="Genomic_DNA"/>
</dbReference>
<dbReference type="PANTHER" id="PTHR37285">
    <property type="entry name" value="SPORE WALL MATURATION PROTEIN DIT1"/>
    <property type="match status" value="1"/>
</dbReference>
<protein>
    <submittedName>
        <fullName evidence="1">Pyoverdine dityrosine biosynthesis</fullName>
    </submittedName>
</protein>
<dbReference type="Pfam" id="PF05141">
    <property type="entry name" value="DIT1_PvcA"/>
    <property type="match status" value="1"/>
</dbReference>
<proteinExistence type="predicted"/>
<keyword evidence="2" id="KW-1185">Reference proteome</keyword>
<reference evidence="1" key="2">
    <citation type="submission" date="2023-05" db="EMBL/GenBank/DDBJ databases">
        <authorList>
            <consortium name="Lawrence Berkeley National Laboratory"/>
            <person name="Steindorff A."/>
            <person name="Hensen N."/>
            <person name="Bonometti L."/>
            <person name="Westerberg I."/>
            <person name="Brannstrom I.O."/>
            <person name="Guillou S."/>
            <person name="Cros-Aarteil S."/>
            <person name="Calhoun S."/>
            <person name="Haridas S."/>
            <person name="Kuo A."/>
            <person name="Mondo S."/>
            <person name="Pangilinan J."/>
            <person name="Riley R."/>
            <person name="Labutti K."/>
            <person name="Andreopoulos B."/>
            <person name="Lipzen A."/>
            <person name="Chen C."/>
            <person name="Yanf M."/>
            <person name="Daum C."/>
            <person name="Ng V."/>
            <person name="Clum A."/>
            <person name="Ohm R."/>
            <person name="Martin F."/>
            <person name="Silar P."/>
            <person name="Natvig D."/>
            <person name="Lalanne C."/>
            <person name="Gautier V."/>
            <person name="Ament-Velasquez S.L."/>
            <person name="Kruys A."/>
            <person name="Hutchinson M.I."/>
            <person name="Powell A.J."/>
            <person name="Barry K."/>
            <person name="Miller A.N."/>
            <person name="Grigoriev I.V."/>
            <person name="Debuchy R."/>
            <person name="Gladieux P."/>
            <person name="Thoren M.H."/>
            <person name="Johannesson H."/>
        </authorList>
    </citation>
    <scope>NUCLEOTIDE SEQUENCE</scope>
    <source>
        <strain evidence="1">CBS 532.94</strain>
    </source>
</reference>
<evidence type="ECO:0000313" key="2">
    <source>
        <dbReference type="Proteomes" id="UP001303760"/>
    </source>
</evidence>
<organism evidence="1 2">
    <name type="scientific">Achaetomium macrosporum</name>
    <dbReference type="NCBI Taxonomy" id="79813"/>
    <lineage>
        <taxon>Eukaryota</taxon>
        <taxon>Fungi</taxon>
        <taxon>Dikarya</taxon>
        <taxon>Ascomycota</taxon>
        <taxon>Pezizomycotina</taxon>
        <taxon>Sordariomycetes</taxon>
        <taxon>Sordariomycetidae</taxon>
        <taxon>Sordariales</taxon>
        <taxon>Chaetomiaceae</taxon>
        <taxon>Achaetomium</taxon>
    </lineage>
</organism>
<evidence type="ECO:0000313" key="1">
    <source>
        <dbReference type="EMBL" id="KAK4233577.1"/>
    </source>
</evidence>
<comment type="caution">
    <text evidence="1">The sequence shown here is derived from an EMBL/GenBank/DDBJ whole genome shotgun (WGS) entry which is preliminary data.</text>
</comment>
<dbReference type="Proteomes" id="UP001303760">
    <property type="component" value="Unassembled WGS sequence"/>
</dbReference>
<gene>
    <name evidence="1" type="ORF">C8A03DRAFT_19376</name>
</gene>
<sequence>MAVTMPTSSLKAESAMDLEKQLSYEKRLAELESQIQDLQTWKKAILATLAVAIRPTTPALSRRKTVDVVPLKRKSSARAAQNPTDDFLPRETVPATTLNSPIVAEPEEVRCLPLLAKIREGVELSASHIVAHRIMDVLETYGRHTQSGGGDDHKWLGRDKFFPRVEQYVRRQQPVKMILPSFPWKSVNRVDKVIGALPDLGEELALARLNAICVDIGKIYPRGAEIHIATDGLAFNDVVGISDEDTWEYSVALMDMAAKKGFTGIKLLRVMDFLGYTDPSSPLTKDQYLSLIAQSRAELESQFGSGCADQSVRHMIETDHDTLMTYRGFIRFLETDLRHSPVAAHARSGQHYRRIVKEAAMKMMVRAEAFTKIIQAKCPDYVRLSIHPSSGAAKLSVPLLVEKSAGCGFPRTPWHSTIAVGLDGAYRAVHAKDVRETHELVMKDGRPWCFRECSDLFDLGDDVDIEHLYPCGVEIRPRAAWVGDARRLGRGAMEKVRRLAMLQPVRLVGFADITPLPK</sequence>
<dbReference type="AlphaFoldDB" id="A0AAN7C210"/>
<dbReference type="InterPro" id="IPR007817">
    <property type="entry name" value="Isocyanide_synthase_DIT1"/>
</dbReference>
<reference evidence="1" key="1">
    <citation type="journal article" date="2023" name="Mol. Phylogenet. Evol.">
        <title>Genome-scale phylogeny and comparative genomics of the fungal order Sordariales.</title>
        <authorList>
            <person name="Hensen N."/>
            <person name="Bonometti L."/>
            <person name="Westerberg I."/>
            <person name="Brannstrom I.O."/>
            <person name="Guillou S."/>
            <person name="Cros-Aarteil S."/>
            <person name="Calhoun S."/>
            <person name="Haridas S."/>
            <person name="Kuo A."/>
            <person name="Mondo S."/>
            <person name="Pangilinan J."/>
            <person name="Riley R."/>
            <person name="LaButti K."/>
            <person name="Andreopoulos B."/>
            <person name="Lipzen A."/>
            <person name="Chen C."/>
            <person name="Yan M."/>
            <person name="Daum C."/>
            <person name="Ng V."/>
            <person name="Clum A."/>
            <person name="Steindorff A."/>
            <person name="Ohm R.A."/>
            <person name="Martin F."/>
            <person name="Silar P."/>
            <person name="Natvig D.O."/>
            <person name="Lalanne C."/>
            <person name="Gautier V."/>
            <person name="Ament-Velasquez S.L."/>
            <person name="Kruys A."/>
            <person name="Hutchinson M.I."/>
            <person name="Powell A.J."/>
            <person name="Barry K."/>
            <person name="Miller A.N."/>
            <person name="Grigoriev I.V."/>
            <person name="Debuchy R."/>
            <person name="Gladieux P."/>
            <person name="Hiltunen Thoren M."/>
            <person name="Johannesson H."/>
        </authorList>
    </citation>
    <scope>NUCLEOTIDE SEQUENCE</scope>
    <source>
        <strain evidence="1">CBS 532.94</strain>
    </source>
</reference>
<dbReference type="PANTHER" id="PTHR37285:SF5">
    <property type="entry name" value="SPORE WALL MATURATION PROTEIN DIT1"/>
    <property type="match status" value="1"/>
</dbReference>
<accession>A0AAN7C210</accession>